<evidence type="ECO:0000256" key="1">
    <source>
        <dbReference type="SAM" id="MobiDB-lite"/>
    </source>
</evidence>
<evidence type="ECO:0000313" key="4">
    <source>
        <dbReference type="Proteomes" id="UP001295684"/>
    </source>
</evidence>
<organism evidence="3 4">
    <name type="scientific">Euplotes crassus</name>
    <dbReference type="NCBI Taxonomy" id="5936"/>
    <lineage>
        <taxon>Eukaryota</taxon>
        <taxon>Sar</taxon>
        <taxon>Alveolata</taxon>
        <taxon>Ciliophora</taxon>
        <taxon>Intramacronucleata</taxon>
        <taxon>Spirotrichea</taxon>
        <taxon>Hypotrichia</taxon>
        <taxon>Euplotida</taxon>
        <taxon>Euplotidae</taxon>
        <taxon>Moneuplotes</taxon>
    </lineage>
</organism>
<dbReference type="AlphaFoldDB" id="A0AAD1XPG3"/>
<feature type="chain" id="PRO_5041915490" evidence="2">
    <location>
        <begin position="19"/>
        <end position="167"/>
    </location>
</feature>
<feature type="compositionally biased region" description="Low complexity" evidence="1">
    <location>
        <begin position="130"/>
        <end position="153"/>
    </location>
</feature>
<feature type="region of interest" description="Disordered" evidence="1">
    <location>
        <begin position="122"/>
        <end position="157"/>
    </location>
</feature>
<reference evidence="3" key="1">
    <citation type="submission" date="2023-07" db="EMBL/GenBank/DDBJ databases">
        <authorList>
            <consortium name="AG Swart"/>
            <person name="Singh M."/>
            <person name="Singh A."/>
            <person name="Seah K."/>
            <person name="Emmerich C."/>
        </authorList>
    </citation>
    <scope>NUCLEOTIDE SEQUENCE</scope>
    <source>
        <strain evidence="3">DP1</strain>
    </source>
</reference>
<sequence>MKVYFLLALLLGTIGVMAVQVKEYDNSKPFVYQNITKMIEEIKSNFTNGNFQNVNTQASSKSTLNTQTTTTISTAATATAANPMAREEIIQKALQNITVTPQKIIPKGMTEEQFDEALKKQRETMKNTKTSNTTRESNQSSESSTKSTKSQVSEDTLANIKKILNLP</sequence>
<keyword evidence="4" id="KW-1185">Reference proteome</keyword>
<keyword evidence="2" id="KW-0732">Signal</keyword>
<dbReference type="EMBL" id="CAMPGE010018107">
    <property type="protein sequence ID" value="CAI2376545.1"/>
    <property type="molecule type" value="Genomic_DNA"/>
</dbReference>
<accession>A0AAD1XPG3</accession>
<feature type="signal peptide" evidence="2">
    <location>
        <begin position="1"/>
        <end position="18"/>
    </location>
</feature>
<dbReference type="Proteomes" id="UP001295684">
    <property type="component" value="Unassembled WGS sequence"/>
</dbReference>
<proteinExistence type="predicted"/>
<evidence type="ECO:0000256" key="2">
    <source>
        <dbReference type="SAM" id="SignalP"/>
    </source>
</evidence>
<gene>
    <name evidence="3" type="ORF">ECRASSUSDP1_LOCUS17915</name>
</gene>
<comment type="caution">
    <text evidence="3">The sequence shown here is derived from an EMBL/GenBank/DDBJ whole genome shotgun (WGS) entry which is preliminary data.</text>
</comment>
<protein>
    <submittedName>
        <fullName evidence="3">Uncharacterized protein</fullName>
    </submittedName>
</protein>
<name>A0AAD1XPG3_EUPCR</name>
<evidence type="ECO:0000313" key="3">
    <source>
        <dbReference type="EMBL" id="CAI2376545.1"/>
    </source>
</evidence>